<keyword evidence="3" id="KW-0067">ATP-binding</keyword>
<dbReference type="InterPro" id="IPR038718">
    <property type="entry name" value="SNF2-like_sf"/>
</dbReference>
<evidence type="ECO:0000313" key="8">
    <source>
        <dbReference type="Proteomes" id="UP000246702"/>
    </source>
</evidence>
<feature type="region of interest" description="Disordered" evidence="4">
    <location>
        <begin position="129"/>
        <end position="151"/>
    </location>
</feature>
<dbReference type="Pfam" id="PF00176">
    <property type="entry name" value="SNF2-rel_dom"/>
    <property type="match status" value="2"/>
</dbReference>
<dbReference type="AlphaFoldDB" id="A0A317VFQ5"/>
<dbReference type="GeneID" id="37117357"/>
<dbReference type="RefSeq" id="XP_025463479.1">
    <property type="nucleotide sequence ID" value="XM_025615214.1"/>
</dbReference>
<dbReference type="GO" id="GO:0005524">
    <property type="term" value="F:ATP binding"/>
    <property type="evidence" value="ECO:0007669"/>
    <property type="project" value="UniProtKB-KW"/>
</dbReference>
<evidence type="ECO:0000256" key="2">
    <source>
        <dbReference type="ARBA" id="ARBA00022801"/>
    </source>
</evidence>
<dbReference type="Pfam" id="PF00271">
    <property type="entry name" value="Helicase_C"/>
    <property type="match status" value="1"/>
</dbReference>
<keyword evidence="8" id="KW-1185">Reference proteome</keyword>
<keyword evidence="1" id="KW-0547">Nucleotide-binding</keyword>
<dbReference type="GO" id="GO:0005634">
    <property type="term" value="C:nucleus"/>
    <property type="evidence" value="ECO:0007669"/>
    <property type="project" value="TreeGrafter"/>
</dbReference>
<reference evidence="7 8" key="1">
    <citation type="submission" date="2016-12" db="EMBL/GenBank/DDBJ databases">
        <title>The genomes of Aspergillus section Nigri reveals drivers in fungal speciation.</title>
        <authorList>
            <consortium name="DOE Joint Genome Institute"/>
            <person name="Vesth T.C."/>
            <person name="Nybo J."/>
            <person name="Theobald S."/>
            <person name="Brandl J."/>
            <person name="Frisvad J.C."/>
            <person name="Nielsen K.F."/>
            <person name="Lyhne E.K."/>
            <person name="Kogle M.E."/>
            <person name="Kuo A."/>
            <person name="Riley R."/>
            <person name="Clum A."/>
            <person name="Nolan M."/>
            <person name="Lipzen A."/>
            <person name="Salamov A."/>
            <person name="Henrissat B."/>
            <person name="Wiebenga A."/>
            <person name="De Vries R.P."/>
            <person name="Grigoriev I.V."/>
            <person name="Mortensen U.H."/>
            <person name="Andersen M.R."/>
            <person name="Baker S.E."/>
        </authorList>
    </citation>
    <scope>NUCLEOTIDE SEQUENCE [LARGE SCALE GENOMIC DNA]</scope>
    <source>
        <strain evidence="7 8">CBS 115572</strain>
    </source>
</reference>
<dbReference type="PANTHER" id="PTHR45626">
    <property type="entry name" value="TRANSCRIPTION TERMINATION FACTOR 2-RELATED"/>
    <property type="match status" value="1"/>
</dbReference>
<protein>
    <submittedName>
        <fullName evidence="7">Uncharacterized protein</fullName>
    </submittedName>
</protein>
<dbReference type="GO" id="GO:0006281">
    <property type="term" value="P:DNA repair"/>
    <property type="evidence" value="ECO:0007669"/>
    <property type="project" value="TreeGrafter"/>
</dbReference>
<evidence type="ECO:0000313" key="7">
    <source>
        <dbReference type="EMBL" id="PWY73214.1"/>
    </source>
</evidence>
<dbReference type="SUPFAM" id="SSF52540">
    <property type="entry name" value="P-loop containing nucleoside triphosphate hydrolases"/>
    <property type="match status" value="2"/>
</dbReference>
<dbReference type="PROSITE" id="PS51192">
    <property type="entry name" value="HELICASE_ATP_BIND_1"/>
    <property type="match status" value="1"/>
</dbReference>
<dbReference type="PROSITE" id="PS51194">
    <property type="entry name" value="HELICASE_CTER"/>
    <property type="match status" value="1"/>
</dbReference>
<evidence type="ECO:0000259" key="5">
    <source>
        <dbReference type="PROSITE" id="PS51192"/>
    </source>
</evidence>
<dbReference type="InterPro" id="IPR027417">
    <property type="entry name" value="P-loop_NTPase"/>
</dbReference>
<evidence type="ECO:0000256" key="1">
    <source>
        <dbReference type="ARBA" id="ARBA00022741"/>
    </source>
</evidence>
<dbReference type="Proteomes" id="UP000246702">
    <property type="component" value="Unassembled WGS sequence"/>
</dbReference>
<dbReference type="InterPro" id="IPR001650">
    <property type="entry name" value="Helicase_C-like"/>
</dbReference>
<dbReference type="SMART" id="SM00490">
    <property type="entry name" value="HELICc"/>
    <property type="match status" value="1"/>
</dbReference>
<dbReference type="EMBL" id="MSFK01000032">
    <property type="protein sequence ID" value="PWY73214.1"/>
    <property type="molecule type" value="Genomic_DNA"/>
</dbReference>
<dbReference type="GO" id="GO:0008094">
    <property type="term" value="F:ATP-dependent activity, acting on DNA"/>
    <property type="evidence" value="ECO:0007669"/>
    <property type="project" value="TreeGrafter"/>
</dbReference>
<evidence type="ECO:0000259" key="6">
    <source>
        <dbReference type="PROSITE" id="PS51194"/>
    </source>
</evidence>
<feature type="domain" description="Helicase ATP-binding" evidence="5">
    <location>
        <begin position="228"/>
        <end position="457"/>
    </location>
</feature>
<evidence type="ECO:0000256" key="4">
    <source>
        <dbReference type="SAM" id="MobiDB-lite"/>
    </source>
</evidence>
<dbReference type="InterPro" id="IPR014001">
    <property type="entry name" value="Helicase_ATP-bd"/>
</dbReference>
<dbReference type="Gene3D" id="3.40.50.300">
    <property type="entry name" value="P-loop containing nucleotide triphosphate hydrolases"/>
    <property type="match status" value="1"/>
</dbReference>
<dbReference type="SMART" id="SM00487">
    <property type="entry name" value="DEXDc"/>
    <property type="match status" value="1"/>
</dbReference>
<comment type="caution">
    <text evidence="7">The sequence shown here is derived from an EMBL/GenBank/DDBJ whole genome shotgun (WGS) entry which is preliminary data.</text>
</comment>
<dbReference type="PANTHER" id="PTHR45626:SF52">
    <property type="entry name" value="SINGLE-STRANDED DNA-DEPENDENT ATPASE (EUROFUNG)"/>
    <property type="match status" value="1"/>
</dbReference>
<dbReference type="CDD" id="cd18793">
    <property type="entry name" value="SF2_C_SNF"/>
    <property type="match status" value="1"/>
</dbReference>
<dbReference type="CDD" id="cd18008">
    <property type="entry name" value="DEXDc_SHPRH-like"/>
    <property type="match status" value="1"/>
</dbReference>
<accession>A0A317VFQ5</accession>
<dbReference type="GO" id="GO:0016787">
    <property type="term" value="F:hydrolase activity"/>
    <property type="evidence" value="ECO:0007669"/>
    <property type="project" value="UniProtKB-KW"/>
</dbReference>
<gene>
    <name evidence="7" type="ORF">BO94DRAFT_578409</name>
</gene>
<feature type="domain" description="Helicase C-terminal" evidence="6">
    <location>
        <begin position="579"/>
        <end position="742"/>
    </location>
</feature>
<evidence type="ECO:0000256" key="3">
    <source>
        <dbReference type="ARBA" id="ARBA00022840"/>
    </source>
</evidence>
<keyword evidence="2" id="KW-0378">Hydrolase</keyword>
<dbReference type="Gene3D" id="3.40.50.10810">
    <property type="entry name" value="Tandem AAA-ATPase domain"/>
    <property type="match status" value="1"/>
</dbReference>
<dbReference type="InterPro" id="IPR000330">
    <property type="entry name" value="SNF2_N"/>
</dbReference>
<dbReference type="InterPro" id="IPR050628">
    <property type="entry name" value="SNF2_RAD54_helicase_TF"/>
</dbReference>
<organism evidence="7 8">
    <name type="scientific">Aspergillus sclerotioniger CBS 115572</name>
    <dbReference type="NCBI Taxonomy" id="1450535"/>
    <lineage>
        <taxon>Eukaryota</taxon>
        <taxon>Fungi</taxon>
        <taxon>Dikarya</taxon>
        <taxon>Ascomycota</taxon>
        <taxon>Pezizomycotina</taxon>
        <taxon>Eurotiomycetes</taxon>
        <taxon>Eurotiomycetidae</taxon>
        <taxon>Eurotiales</taxon>
        <taxon>Aspergillaceae</taxon>
        <taxon>Aspergillus</taxon>
        <taxon>Aspergillus subgen. Circumdati</taxon>
    </lineage>
</organism>
<dbReference type="STRING" id="1450535.A0A317VFQ5"/>
<sequence>MLTDQGNTRYAGLLQEETGGKLNRLSGNLSLSFKAVVPMNIREGDLMEYLPTGMNRVYITVYGFLKDGDLVCEVFDPLDLMLQPPRYYDDSLPYFNPLVSIYGTRYDRDGTFRNDYNLTGRVLPSYMYVPPRQRPTKDSNPRDTHAPRKDEIEKVFDSVPSTEVCSPPPKSLRLCTRLKQHQLEGLSMMMEKEKGILQGCQFGSLWNVHHQHDGRVSYRNNITKHTTDTKPPLCLGGLLADDMGLGKTLTTLALIATSLDQYDKGQSTLVVTQLSLLSTWETEIKRHLNPGTIKWHVHHGAKRKPVSNLKDYDIVLTTYETMRSEQLQGQTAQRGSVLHDMEWHRIVLDEVYPFDTTSIFDEYILSPLKEGKKQGMDNLRALARSISMRRTKAMVQGELQLGRRQDILHQVELTQEERRGYEILKKKFSTIFYAFSSTSGSNTKSTCAFQTILRLRHFCNHGLGLLPPQMVEIFRDHVEDNLRLTSTLIGGSGTCDNCQAPMGKQVERDPSDIPYREDRLCSKCLSSKQGEGRLELPDSMEDVIHEGGSVPDNGPEQPENMDYEVCANDVIMGDRPSSKVRALLENLRRDHETGQKSVIFSSWKQMLDLVAQALKNNHFKYEQIDGTIKPAQRNKSIEILRDSAESCILLASVGCCGVGIDLTFASRVHLMELLWSPMEEEQAIDRVHRMGQERGVIVTRYIVRNSIEEYIVRMQLHKSSVIRQAIDGSASGEVVSMTGVLSQFLEDTTSA</sequence>
<name>A0A317VFQ5_9EURO</name>
<feature type="compositionally biased region" description="Basic and acidic residues" evidence="4">
    <location>
        <begin position="135"/>
        <end position="151"/>
    </location>
</feature>
<dbReference type="OrthoDB" id="448448at2759"/>
<proteinExistence type="predicted"/>
<dbReference type="InterPro" id="IPR049730">
    <property type="entry name" value="SNF2/RAD54-like_C"/>
</dbReference>